<keyword evidence="6 8" id="KW-1133">Transmembrane helix</keyword>
<evidence type="ECO:0000259" key="9">
    <source>
        <dbReference type="Pfam" id="PF01490"/>
    </source>
</evidence>
<dbReference type="AlphaFoldDB" id="A0A250XLM1"/>
<keyword evidence="5" id="KW-0029">Amino-acid transport</keyword>
<protein>
    <recommendedName>
        <fullName evidence="9">Amino acid transporter transmembrane domain-containing protein</fullName>
    </recommendedName>
</protein>
<evidence type="ECO:0000313" key="11">
    <source>
        <dbReference type="Proteomes" id="UP000232323"/>
    </source>
</evidence>
<feature type="transmembrane region" description="Helical" evidence="8">
    <location>
        <begin position="123"/>
        <end position="140"/>
    </location>
</feature>
<comment type="similarity">
    <text evidence="2">Belongs to the amino acid/polyamine transporter 2 family.</text>
</comment>
<evidence type="ECO:0000256" key="8">
    <source>
        <dbReference type="SAM" id="Phobius"/>
    </source>
</evidence>
<dbReference type="PANTHER" id="PTHR22950:SF458">
    <property type="entry name" value="SODIUM-COUPLED NEUTRAL AMINO ACID TRANSPORTER 11-RELATED"/>
    <property type="match status" value="1"/>
</dbReference>
<evidence type="ECO:0000256" key="1">
    <source>
        <dbReference type="ARBA" id="ARBA00004141"/>
    </source>
</evidence>
<keyword evidence="11" id="KW-1185">Reference proteome</keyword>
<dbReference type="GO" id="GO:0015179">
    <property type="term" value="F:L-amino acid transmembrane transporter activity"/>
    <property type="evidence" value="ECO:0007669"/>
    <property type="project" value="TreeGrafter"/>
</dbReference>
<feature type="transmembrane region" description="Helical" evidence="8">
    <location>
        <begin position="391"/>
        <end position="409"/>
    </location>
</feature>
<keyword evidence="3" id="KW-0813">Transport</keyword>
<dbReference type="OrthoDB" id="28208at2759"/>
<reference evidence="10 11" key="1">
    <citation type="submission" date="2017-08" db="EMBL/GenBank/DDBJ databases">
        <title>Acidophilic green algal genome provides insights into adaptation to an acidic environment.</title>
        <authorList>
            <person name="Hirooka S."/>
            <person name="Hirose Y."/>
            <person name="Kanesaki Y."/>
            <person name="Higuchi S."/>
            <person name="Fujiwara T."/>
            <person name="Onuma R."/>
            <person name="Era A."/>
            <person name="Ohbayashi R."/>
            <person name="Uzuka A."/>
            <person name="Nozaki H."/>
            <person name="Yoshikawa H."/>
            <person name="Miyagishima S.Y."/>
        </authorList>
    </citation>
    <scope>NUCLEOTIDE SEQUENCE [LARGE SCALE GENOMIC DNA]</scope>
    <source>
        <strain evidence="10 11">NIES-2499</strain>
    </source>
</reference>
<gene>
    <name evidence="10" type="ORF">CEUSTIGMA_g11253.t1</name>
</gene>
<evidence type="ECO:0000256" key="3">
    <source>
        <dbReference type="ARBA" id="ARBA00022448"/>
    </source>
</evidence>
<feature type="transmembrane region" description="Helical" evidence="8">
    <location>
        <begin position="415"/>
        <end position="439"/>
    </location>
</feature>
<keyword evidence="4 8" id="KW-0812">Transmembrane</keyword>
<dbReference type="InterPro" id="IPR013057">
    <property type="entry name" value="AA_transpt_TM"/>
</dbReference>
<dbReference type="GO" id="GO:0016020">
    <property type="term" value="C:membrane"/>
    <property type="evidence" value="ECO:0007669"/>
    <property type="project" value="UniProtKB-SubCell"/>
</dbReference>
<comment type="caution">
    <text evidence="10">The sequence shown here is derived from an EMBL/GenBank/DDBJ whole genome shotgun (WGS) entry which is preliminary data.</text>
</comment>
<feature type="domain" description="Amino acid transporter transmembrane" evidence="9">
    <location>
        <begin position="39"/>
        <end position="471"/>
    </location>
</feature>
<feature type="transmembrane region" description="Helical" evidence="8">
    <location>
        <begin position="65"/>
        <end position="85"/>
    </location>
</feature>
<feature type="transmembrane region" description="Helical" evidence="8">
    <location>
        <begin position="251"/>
        <end position="273"/>
    </location>
</feature>
<dbReference type="Pfam" id="PF01490">
    <property type="entry name" value="Aa_trans"/>
    <property type="match status" value="1"/>
</dbReference>
<accession>A0A250XLM1</accession>
<feature type="transmembrane region" description="Helical" evidence="8">
    <location>
        <begin position="451"/>
        <end position="472"/>
    </location>
</feature>
<sequence>MKIDKRERYPVEEPLLFQPEPDLLSSSNRGEEEPLCGNYWACVFNLTKGVLGAGMMALPRAVSLLGFWLGVGLLWLVASMTWISISRGIVHPVLKLLGWDTVQSRIPDYSGLVRSYMGNAVRLFNILFIANALGFSVMFLDITADVLLGTDAIPGVLPDLLATLQAPSYLCSLLLNRHLFLALYTLLVVAPVCLRRDMASLGSLNVAGLIALAAFGLSLAWLSVAVIMQGTAHPLPAWPDLAAFATGGSSAVGQVLSLMTVLPVVLTASGCHLNILPLAGMMKPFNRKSMDSVVAVALALTTFFYILMAIASYTVFGEAIEEDILKNINPATLQDIVGPVHARLISYTVRIAYVISLLGSTGLNNFPLREAILDVFYGNSWYKEAAREKNFALNTGGILLTVYLLAAAVPSIWQVIGFVGSVTATNVSFIFPAIIMYLYGTSTFVGKTKTLYQSCAIFILFVGAGIMANGVIPPLLQALMMTD</sequence>
<evidence type="ECO:0000256" key="2">
    <source>
        <dbReference type="ARBA" id="ARBA00008066"/>
    </source>
</evidence>
<feature type="transmembrane region" description="Helical" evidence="8">
    <location>
        <begin position="293"/>
        <end position="316"/>
    </location>
</feature>
<proteinExistence type="inferred from homology"/>
<feature type="transmembrane region" description="Helical" evidence="8">
    <location>
        <begin position="174"/>
        <end position="194"/>
    </location>
</feature>
<dbReference type="STRING" id="1157962.A0A250XLM1"/>
<evidence type="ECO:0000256" key="4">
    <source>
        <dbReference type="ARBA" id="ARBA00022692"/>
    </source>
</evidence>
<evidence type="ECO:0000256" key="5">
    <source>
        <dbReference type="ARBA" id="ARBA00022970"/>
    </source>
</evidence>
<evidence type="ECO:0000256" key="7">
    <source>
        <dbReference type="ARBA" id="ARBA00023136"/>
    </source>
</evidence>
<dbReference type="PANTHER" id="PTHR22950">
    <property type="entry name" value="AMINO ACID TRANSPORTER"/>
    <property type="match status" value="1"/>
</dbReference>
<organism evidence="10 11">
    <name type="scientific">Chlamydomonas eustigma</name>
    <dbReference type="NCBI Taxonomy" id="1157962"/>
    <lineage>
        <taxon>Eukaryota</taxon>
        <taxon>Viridiplantae</taxon>
        <taxon>Chlorophyta</taxon>
        <taxon>core chlorophytes</taxon>
        <taxon>Chlorophyceae</taxon>
        <taxon>CS clade</taxon>
        <taxon>Chlamydomonadales</taxon>
        <taxon>Chlamydomonadaceae</taxon>
        <taxon>Chlamydomonas</taxon>
    </lineage>
</organism>
<feature type="transmembrane region" description="Helical" evidence="8">
    <location>
        <begin position="206"/>
        <end position="231"/>
    </location>
</feature>
<evidence type="ECO:0000256" key="6">
    <source>
        <dbReference type="ARBA" id="ARBA00022989"/>
    </source>
</evidence>
<name>A0A250XLM1_9CHLO</name>
<comment type="subcellular location">
    <subcellularLocation>
        <location evidence="1">Membrane</location>
        <topology evidence="1">Multi-pass membrane protein</topology>
    </subcellularLocation>
</comment>
<keyword evidence="7 8" id="KW-0472">Membrane</keyword>
<dbReference type="Proteomes" id="UP000232323">
    <property type="component" value="Unassembled WGS sequence"/>
</dbReference>
<evidence type="ECO:0000313" key="10">
    <source>
        <dbReference type="EMBL" id="GAX83829.1"/>
    </source>
</evidence>
<dbReference type="EMBL" id="BEGY01000108">
    <property type="protein sequence ID" value="GAX83829.1"/>
    <property type="molecule type" value="Genomic_DNA"/>
</dbReference>